<evidence type="ECO:0000256" key="12">
    <source>
        <dbReference type="SAM" id="Coils"/>
    </source>
</evidence>
<name>A0AA89BXC5_PINIB</name>
<dbReference type="InterPro" id="IPR039242">
    <property type="entry name" value="MED9_metazoa"/>
</dbReference>
<dbReference type="GO" id="GO:0006357">
    <property type="term" value="P:regulation of transcription by RNA polymerase II"/>
    <property type="evidence" value="ECO:0007669"/>
    <property type="project" value="InterPro"/>
</dbReference>
<keyword evidence="5 12" id="KW-0175">Coiled coil</keyword>
<comment type="caution">
    <text evidence="13">The sequence shown here is derived from an EMBL/GenBank/DDBJ whole genome shotgun (WGS) entry which is preliminary data.</text>
</comment>
<gene>
    <name evidence="11" type="primary">MED9</name>
    <name evidence="13" type="ORF">FSP39_016636</name>
</gene>
<dbReference type="InterPro" id="IPR037212">
    <property type="entry name" value="Med7/Med21-like"/>
</dbReference>
<dbReference type="AlphaFoldDB" id="A0AA89BXC5"/>
<evidence type="ECO:0000256" key="11">
    <source>
        <dbReference type="RuleBase" id="RU364145"/>
    </source>
</evidence>
<dbReference type="SUPFAM" id="SSF140718">
    <property type="entry name" value="Mediator hinge subcomplex-like"/>
    <property type="match status" value="1"/>
</dbReference>
<feature type="coiled-coil region" evidence="12">
    <location>
        <begin position="27"/>
        <end position="85"/>
    </location>
</feature>
<evidence type="ECO:0000256" key="9">
    <source>
        <dbReference type="ARBA" id="ARBA00025687"/>
    </source>
</evidence>
<comment type="subcellular location">
    <subcellularLocation>
        <location evidence="1 11">Nucleus</location>
    </subcellularLocation>
</comment>
<evidence type="ECO:0000256" key="6">
    <source>
        <dbReference type="ARBA" id="ARBA00023159"/>
    </source>
</evidence>
<dbReference type="Proteomes" id="UP001186944">
    <property type="component" value="Unassembled WGS sequence"/>
</dbReference>
<keyword evidence="6 11" id="KW-0010">Activator</keyword>
<evidence type="ECO:0000256" key="3">
    <source>
        <dbReference type="ARBA" id="ARBA00020636"/>
    </source>
</evidence>
<keyword evidence="14" id="KW-1185">Reference proteome</keyword>
<accession>A0AA89BXC5</accession>
<organism evidence="13 14">
    <name type="scientific">Pinctada imbricata</name>
    <name type="common">Atlantic pearl-oyster</name>
    <name type="synonym">Pinctada martensii</name>
    <dbReference type="NCBI Taxonomy" id="66713"/>
    <lineage>
        <taxon>Eukaryota</taxon>
        <taxon>Metazoa</taxon>
        <taxon>Spiralia</taxon>
        <taxon>Lophotrochozoa</taxon>
        <taxon>Mollusca</taxon>
        <taxon>Bivalvia</taxon>
        <taxon>Autobranchia</taxon>
        <taxon>Pteriomorphia</taxon>
        <taxon>Pterioida</taxon>
        <taxon>Pterioidea</taxon>
        <taxon>Pteriidae</taxon>
        <taxon>Pinctada</taxon>
    </lineage>
</organism>
<dbReference type="GO" id="GO:0016592">
    <property type="term" value="C:mediator complex"/>
    <property type="evidence" value="ECO:0007669"/>
    <property type="project" value="InterPro"/>
</dbReference>
<dbReference type="GO" id="GO:0003712">
    <property type="term" value="F:transcription coregulator activity"/>
    <property type="evidence" value="ECO:0007669"/>
    <property type="project" value="InterPro"/>
</dbReference>
<sequence>MYKTKVQNLNNDTRNAFVFYSFNDKDTHDMNQKITELKNKLDKAKEYVEKMPGIQLSKSEQLKQIDILRNQLTVKTEILEKYKNNSPFDLSH</sequence>
<dbReference type="InterPro" id="IPR011425">
    <property type="entry name" value="Med9"/>
</dbReference>
<evidence type="ECO:0000313" key="14">
    <source>
        <dbReference type="Proteomes" id="UP001186944"/>
    </source>
</evidence>
<protein>
    <recommendedName>
        <fullName evidence="3 11">Mediator of RNA polymerase II transcription subunit 9</fullName>
    </recommendedName>
    <alternativeName>
        <fullName evidence="10 11">Mediator complex subunit 9</fullName>
    </alternativeName>
</protein>
<evidence type="ECO:0000256" key="5">
    <source>
        <dbReference type="ARBA" id="ARBA00023054"/>
    </source>
</evidence>
<evidence type="ECO:0000256" key="10">
    <source>
        <dbReference type="ARBA" id="ARBA00031260"/>
    </source>
</evidence>
<evidence type="ECO:0000313" key="13">
    <source>
        <dbReference type="EMBL" id="KAK3091033.1"/>
    </source>
</evidence>
<comment type="function">
    <text evidence="9 11">Component of the Mediator complex, a coactivator involved in the regulated transcription of nearly all RNA polymerase II-dependent genes. Mediator functions as a bridge to convey information from gene-specific regulatory proteins to the basal RNA polymerase II transcription machinery. Mediator is recruited to promoters by direct interactions with regulatory proteins and serves as a scaffold for the assembly of a functional preinitiation complex with RNA polymerase II and the general transcription factors.</text>
</comment>
<keyword evidence="8 11" id="KW-0539">Nucleus</keyword>
<comment type="subunit">
    <text evidence="11">Component of the Mediator complex.</text>
</comment>
<dbReference type="Pfam" id="PF07544">
    <property type="entry name" value="Med9"/>
    <property type="match status" value="1"/>
</dbReference>
<dbReference type="EMBL" id="VSWD01000010">
    <property type="protein sequence ID" value="KAK3091033.1"/>
    <property type="molecule type" value="Genomic_DNA"/>
</dbReference>
<keyword evidence="7 11" id="KW-0804">Transcription</keyword>
<comment type="similarity">
    <text evidence="2 11">Belongs to the Mediator complex subunit 9 family.</text>
</comment>
<keyword evidence="4 11" id="KW-0805">Transcription regulation</keyword>
<evidence type="ECO:0000256" key="7">
    <source>
        <dbReference type="ARBA" id="ARBA00023163"/>
    </source>
</evidence>
<evidence type="ECO:0000256" key="1">
    <source>
        <dbReference type="ARBA" id="ARBA00004123"/>
    </source>
</evidence>
<dbReference type="PANTHER" id="PTHR20844">
    <property type="entry name" value="MEDIATOR OF RNA POLYMERASE II TRANSCRIPTION, SUBUNIT 9"/>
    <property type="match status" value="1"/>
</dbReference>
<evidence type="ECO:0000256" key="4">
    <source>
        <dbReference type="ARBA" id="ARBA00023015"/>
    </source>
</evidence>
<evidence type="ECO:0000256" key="8">
    <source>
        <dbReference type="ARBA" id="ARBA00023242"/>
    </source>
</evidence>
<reference evidence="13" key="1">
    <citation type="submission" date="2019-08" db="EMBL/GenBank/DDBJ databases">
        <title>The improved chromosome-level genome for the pearl oyster Pinctada fucata martensii using PacBio sequencing and Hi-C.</title>
        <authorList>
            <person name="Zheng Z."/>
        </authorList>
    </citation>
    <scope>NUCLEOTIDE SEQUENCE</scope>
    <source>
        <strain evidence="13">ZZ-2019</strain>
        <tissue evidence="13">Adductor muscle</tissue>
    </source>
</reference>
<evidence type="ECO:0000256" key="2">
    <source>
        <dbReference type="ARBA" id="ARBA00008089"/>
    </source>
</evidence>
<proteinExistence type="inferred from homology"/>
<dbReference type="PANTHER" id="PTHR20844:SF0">
    <property type="entry name" value="MEDIATOR OF RNA POLYMERASE II TRANSCRIPTION SUBUNIT 9"/>
    <property type="match status" value="1"/>
</dbReference>